<organism evidence="2 3">
    <name type="scientific">Alienimonas chondri</name>
    <dbReference type="NCBI Taxonomy" id="2681879"/>
    <lineage>
        <taxon>Bacteria</taxon>
        <taxon>Pseudomonadati</taxon>
        <taxon>Planctomycetota</taxon>
        <taxon>Planctomycetia</taxon>
        <taxon>Planctomycetales</taxon>
        <taxon>Planctomycetaceae</taxon>
        <taxon>Alienimonas</taxon>
    </lineage>
</organism>
<feature type="transmembrane region" description="Helical" evidence="1">
    <location>
        <begin position="34"/>
        <end position="55"/>
    </location>
</feature>
<dbReference type="RefSeq" id="WP_171189574.1">
    <property type="nucleotide sequence ID" value="NZ_WTPX01000181.1"/>
</dbReference>
<comment type="caution">
    <text evidence="2">The sequence shown here is derived from an EMBL/GenBank/DDBJ whole genome shotgun (WGS) entry which is preliminary data.</text>
</comment>
<evidence type="ECO:0000313" key="3">
    <source>
        <dbReference type="Proteomes" id="UP000609651"/>
    </source>
</evidence>
<evidence type="ECO:0000313" key="2">
    <source>
        <dbReference type="EMBL" id="NNJ27670.1"/>
    </source>
</evidence>
<keyword evidence="1" id="KW-1133">Transmembrane helix</keyword>
<feature type="transmembrane region" description="Helical" evidence="1">
    <location>
        <begin position="75"/>
        <end position="96"/>
    </location>
</feature>
<reference evidence="2 3" key="1">
    <citation type="journal article" date="2020" name="Syst. Appl. Microbiol.">
        <title>Alienimonas chondri sp. nov., a novel planctomycete isolated from the biofilm of the red alga Chondrus crispus.</title>
        <authorList>
            <person name="Vitorino I."/>
            <person name="Albuquerque L."/>
            <person name="Wiegand S."/>
            <person name="Kallscheuer N."/>
            <person name="da Costa M.S."/>
            <person name="Lobo-da-Cunha A."/>
            <person name="Jogler C."/>
            <person name="Lage O.M."/>
        </authorList>
    </citation>
    <scope>NUCLEOTIDE SEQUENCE [LARGE SCALE GENOMIC DNA]</scope>
    <source>
        <strain evidence="2 3">LzC2</strain>
    </source>
</reference>
<name>A0ABX1VHX0_9PLAN</name>
<gene>
    <name evidence="2" type="ORF">LzC2_37780</name>
</gene>
<protein>
    <submittedName>
        <fullName evidence="2">Uncharacterized protein</fullName>
    </submittedName>
</protein>
<feature type="transmembrane region" description="Helical" evidence="1">
    <location>
        <begin position="6"/>
        <end position="27"/>
    </location>
</feature>
<accession>A0ABX1VHX0</accession>
<proteinExistence type="predicted"/>
<keyword evidence="3" id="KW-1185">Reference proteome</keyword>
<evidence type="ECO:0000256" key="1">
    <source>
        <dbReference type="SAM" id="Phobius"/>
    </source>
</evidence>
<sequence>MSHDAGMLTFMSLLALSYAAFLVVGFLGRGPGRWWIAASGPCGIAGTAIPIVSSYNNITDGPDILNDVPELVGGAMILGSFSAFVAAQVLLLIGLLRAWRAKEAMFDFEAQRAGGLVPPDHA</sequence>
<dbReference type="EMBL" id="WTPX01000181">
    <property type="protein sequence ID" value="NNJ27670.1"/>
    <property type="molecule type" value="Genomic_DNA"/>
</dbReference>
<dbReference type="Proteomes" id="UP000609651">
    <property type="component" value="Unassembled WGS sequence"/>
</dbReference>
<keyword evidence="1" id="KW-0812">Transmembrane</keyword>
<keyword evidence="1" id="KW-0472">Membrane</keyword>